<protein>
    <recommendedName>
        <fullName evidence="4">Carboxypeptidase-like regulatory domain-containing protein</fullName>
    </recommendedName>
</protein>
<dbReference type="InterPro" id="IPR008969">
    <property type="entry name" value="CarboxyPept-like_regulatory"/>
</dbReference>
<dbReference type="Proteomes" id="UP001500742">
    <property type="component" value="Unassembled WGS sequence"/>
</dbReference>
<dbReference type="SUPFAM" id="SSF49464">
    <property type="entry name" value="Carboxypeptidase regulatory domain-like"/>
    <property type="match status" value="1"/>
</dbReference>
<dbReference type="RefSeq" id="WP_259089066.1">
    <property type="nucleotide sequence ID" value="NZ_BAAAZC010000009.1"/>
</dbReference>
<comment type="caution">
    <text evidence="2">The sequence shown here is derived from an EMBL/GenBank/DDBJ whole genome shotgun (WGS) entry which is preliminary data.</text>
</comment>
<evidence type="ECO:0000313" key="2">
    <source>
        <dbReference type="EMBL" id="GAA3967280.1"/>
    </source>
</evidence>
<keyword evidence="1" id="KW-0732">Signal</keyword>
<gene>
    <name evidence="2" type="ORF">GCM10022210_14990</name>
</gene>
<sequence length="574" mass="62834">MPKTRKAFLLIYITSLSLLFCPALFAQNNLNKEIILADIKQQPIGKVLDKISNNGSFSFAYNNKTVPADSLVSLPAYRGSLFSLLDRLLGSNYEFKEVAGYVVLRHAPNRLFITAEVNMLGPNEGIIKGYVSDDRNHTRIDHASVYEKNLLVSAITDKQGYFELKLKGFTGAVVLTVSKESYRDTSLFMLNEVHVYSRTDEKKYQYYPEEAGKSVESNRFARFFISSKQLMQGINLGNYFAASPYQISLTPGLSSHGMFNSQVIDHFSLNLLGGYTAGINGFEFAGLFNINRKNMRYFQAAGIFNMVGGQVSGFQAAGIFNNVLQSTSGVQLGGFANINGEANGLQVAGLVNQTKGLNTGLQLSGLLNVAAETKGLQLAGLANWSSGQTGWQFASIANVAKKVKGLQIATLVNIADSSDYPIGLVNFIRNGEKSLAVSTDESLFTHVDFRSGGRVLYGVIGLGFKFDAQPTYAANFGLGIHIIPRQRFSLDGEYFSQLVFNDRKMLYQVGGLRLLPGYKFTRCLRVFAGPSLQGIYADQASDATVNGWVLSRHSNGSGSTVFDIGFTGGLQYLW</sequence>
<proteinExistence type="predicted"/>
<reference evidence="3" key="1">
    <citation type="journal article" date="2019" name="Int. J. Syst. Evol. Microbiol.">
        <title>The Global Catalogue of Microorganisms (GCM) 10K type strain sequencing project: providing services to taxonomists for standard genome sequencing and annotation.</title>
        <authorList>
            <consortium name="The Broad Institute Genomics Platform"/>
            <consortium name="The Broad Institute Genome Sequencing Center for Infectious Disease"/>
            <person name="Wu L."/>
            <person name="Ma J."/>
        </authorList>
    </citation>
    <scope>NUCLEOTIDE SEQUENCE [LARGE SCALE GENOMIC DNA]</scope>
    <source>
        <strain evidence="3">JCM 16601</strain>
    </source>
</reference>
<feature type="signal peptide" evidence="1">
    <location>
        <begin position="1"/>
        <end position="26"/>
    </location>
</feature>
<evidence type="ECO:0008006" key="4">
    <source>
        <dbReference type="Google" id="ProtNLM"/>
    </source>
</evidence>
<feature type="chain" id="PRO_5046257784" description="Carboxypeptidase-like regulatory domain-containing protein" evidence="1">
    <location>
        <begin position="27"/>
        <end position="574"/>
    </location>
</feature>
<dbReference type="EMBL" id="BAAAZC010000009">
    <property type="protein sequence ID" value="GAA3967280.1"/>
    <property type="molecule type" value="Genomic_DNA"/>
</dbReference>
<evidence type="ECO:0000256" key="1">
    <source>
        <dbReference type="SAM" id="SignalP"/>
    </source>
</evidence>
<evidence type="ECO:0000313" key="3">
    <source>
        <dbReference type="Proteomes" id="UP001500742"/>
    </source>
</evidence>
<name>A0ABP7PKR7_9SPHI</name>
<keyword evidence="3" id="KW-1185">Reference proteome</keyword>
<organism evidence="2 3">
    <name type="scientific">Mucilaginibacter dorajii</name>
    <dbReference type="NCBI Taxonomy" id="692994"/>
    <lineage>
        <taxon>Bacteria</taxon>
        <taxon>Pseudomonadati</taxon>
        <taxon>Bacteroidota</taxon>
        <taxon>Sphingobacteriia</taxon>
        <taxon>Sphingobacteriales</taxon>
        <taxon>Sphingobacteriaceae</taxon>
        <taxon>Mucilaginibacter</taxon>
    </lineage>
</organism>
<accession>A0ABP7PKR7</accession>